<dbReference type="PANTHER" id="PTHR34138:SF1">
    <property type="entry name" value="CELL SHAPE-DETERMINING PROTEIN MREC"/>
    <property type="match status" value="1"/>
</dbReference>
<dbReference type="InterPro" id="IPR042175">
    <property type="entry name" value="Cell/Rod_MreC_2"/>
</dbReference>
<keyword evidence="6" id="KW-0175">Coiled coil</keyword>
<feature type="region of interest" description="Disordered" evidence="7">
    <location>
        <begin position="274"/>
        <end position="301"/>
    </location>
</feature>
<dbReference type="Gene3D" id="2.40.10.340">
    <property type="entry name" value="Rod shape-determining protein MreC, domain 1"/>
    <property type="match status" value="1"/>
</dbReference>
<dbReference type="EMBL" id="JAGETV010000002">
    <property type="protein sequence ID" value="MBO1926190.1"/>
    <property type="molecule type" value="Genomic_DNA"/>
</dbReference>
<evidence type="ECO:0000256" key="4">
    <source>
        <dbReference type="ARBA" id="ARBA00032089"/>
    </source>
</evidence>
<evidence type="ECO:0000256" key="1">
    <source>
        <dbReference type="ARBA" id="ARBA00009369"/>
    </source>
</evidence>
<dbReference type="Pfam" id="PF04085">
    <property type="entry name" value="MreC"/>
    <property type="match status" value="1"/>
</dbReference>
<organism evidence="9 10">
    <name type="scientific">Thiomicrorhabdus marina</name>
    <dbReference type="NCBI Taxonomy" id="2818442"/>
    <lineage>
        <taxon>Bacteria</taxon>
        <taxon>Pseudomonadati</taxon>
        <taxon>Pseudomonadota</taxon>
        <taxon>Gammaproteobacteria</taxon>
        <taxon>Thiotrichales</taxon>
        <taxon>Piscirickettsiaceae</taxon>
        <taxon>Thiomicrorhabdus</taxon>
    </lineage>
</organism>
<feature type="coiled-coil region" evidence="6">
    <location>
        <begin position="58"/>
        <end position="95"/>
    </location>
</feature>
<feature type="compositionally biased region" description="Polar residues" evidence="7">
    <location>
        <begin position="274"/>
        <end position="284"/>
    </location>
</feature>
<dbReference type="Proteomes" id="UP000664835">
    <property type="component" value="Unassembled WGS sequence"/>
</dbReference>
<comment type="caution">
    <text evidence="9">The sequence shown here is derived from an EMBL/GenBank/DDBJ whole genome shotgun (WGS) entry which is preliminary data.</text>
</comment>
<sequence length="301" mass="33159">MHFLVAFILSLAVIAADRNSDFMGDLRSALLTLLDPIERIAQTPKQVYQNLTTDFTSFDELKLENERLKTEMLLLKAKQQQLIMMEQEVGRLRALLGTTGRVNNSTFQIATVNFFSSNPLSQFITINKGALDDVTPQQTVIDAQGVIGQVISTTPNSSRVLLITDPAHHLPVRIQRTGQRGILSGNGHDNTQLNFIPKSSEILVGDLLETSGLGGIFPSGYPVAVISKVISRDSDPYYEIYATPLGQLNQAQQVLILKQQRDPFATINTDLDTEIKPNQQNTPNIKGLDGTAINPDHPGRN</sequence>
<evidence type="ECO:0000256" key="3">
    <source>
        <dbReference type="ARBA" id="ARBA00022960"/>
    </source>
</evidence>
<dbReference type="Gene3D" id="2.40.10.350">
    <property type="entry name" value="Rod shape-determining protein MreC, domain 2"/>
    <property type="match status" value="1"/>
</dbReference>
<comment type="similarity">
    <text evidence="1 5">Belongs to the MreC family.</text>
</comment>
<dbReference type="InterPro" id="IPR007221">
    <property type="entry name" value="MreC"/>
</dbReference>
<proteinExistence type="inferred from homology"/>
<keyword evidence="10" id="KW-1185">Reference proteome</keyword>
<comment type="function">
    <text evidence="5">Involved in formation and maintenance of cell shape.</text>
</comment>
<name>A0ABS3Q1J6_9GAMM</name>
<reference evidence="9 10" key="1">
    <citation type="submission" date="2021-03" db="EMBL/GenBank/DDBJ databases">
        <title>Thiomicrorhabdus sp.nov.,novel sulfur-oxidizing bacteria isolated from coastal sediment.</title>
        <authorList>
            <person name="Liu X."/>
        </authorList>
    </citation>
    <scope>NUCLEOTIDE SEQUENCE [LARGE SCALE GENOMIC DNA]</scope>
    <source>
        <strain evidence="9 10">6S2-11</strain>
    </source>
</reference>
<keyword evidence="3 5" id="KW-0133">Cell shape</keyword>
<evidence type="ECO:0000313" key="9">
    <source>
        <dbReference type="EMBL" id="MBO1926190.1"/>
    </source>
</evidence>
<feature type="domain" description="Rod shape-determining protein MreC beta-barrel core" evidence="8">
    <location>
        <begin position="116"/>
        <end position="258"/>
    </location>
</feature>
<protein>
    <recommendedName>
        <fullName evidence="2 5">Cell shape-determining protein MreC</fullName>
    </recommendedName>
    <alternativeName>
        <fullName evidence="4 5">Cell shape protein MreC</fullName>
    </alternativeName>
</protein>
<dbReference type="PIRSF" id="PIRSF038471">
    <property type="entry name" value="MreC"/>
    <property type="match status" value="1"/>
</dbReference>
<dbReference type="RefSeq" id="WP_208147287.1">
    <property type="nucleotide sequence ID" value="NZ_JAGETV010000002.1"/>
</dbReference>
<evidence type="ECO:0000256" key="7">
    <source>
        <dbReference type="SAM" id="MobiDB-lite"/>
    </source>
</evidence>
<accession>A0ABS3Q1J6</accession>
<evidence type="ECO:0000256" key="5">
    <source>
        <dbReference type="PIRNR" id="PIRNR038471"/>
    </source>
</evidence>
<gene>
    <name evidence="9" type="primary">mreC</name>
    <name evidence="9" type="ORF">J3998_01265</name>
</gene>
<evidence type="ECO:0000259" key="8">
    <source>
        <dbReference type="Pfam" id="PF04085"/>
    </source>
</evidence>
<evidence type="ECO:0000313" key="10">
    <source>
        <dbReference type="Proteomes" id="UP000664835"/>
    </source>
</evidence>
<dbReference type="InterPro" id="IPR042177">
    <property type="entry name" value="Cell/Rod_1"/>
</dbReference>
<evidence type="ECO:0000256" key="6">
    <source>
        <dbReference type="SAM" id="Coils"/>
    </source>
</evidence>
<evidence type="ECO:0000256" key="2">
    <source>
        <dbReference type="ARBA" id="ARBA00013855"/>
    </source>
</evidence>
<dbReference type="NCBIfam" id="TIGR00219">
    <property type="entry name" value="mreC"/>
    <property type="match status" value="1"/>
</dbReference>
<dbReference type="PANTHER" id="PTHR34138">
    <property type="entry name" value="CELL SHAPE-DETERMINING PROTEIN MREC"/>
    <property type="match status" value="1"/>
</dbReference>
<dbReference type="InterPro" id="IPR055342">
    <property type="entry name" value="MreC_beta-barrel_core"/>
</dbReference>